<evidence type="ECO:0000313" key="3">
    <source>
        <dbReference type="Proteomes" id="UP000494165"/>
    </source>
</evidence>
<dbReference type="Proteomes" id="UP000494165">
    <property type="component" value="Unassembled WGS sequence"/>
</dbReference>
<feature type="signal peptide" evidence="1">
    <location>
        <begin position="1"/>
        <end position="21"/>
    </location>
</feature>
<dbReference type="OrthoDB" id="10046704at2759"/>
<proteinExistence type="predicted"/>
<protein>
    <submittedName>
        <fullName evidence="2">Uncharacterized protein</fullName>
    </submittedName>
</protein>
<evidence type="ECO:0000256" key="1">
    <source>
        <dbReference type="SAM" id="SignalP"/>
    </source>
</evidence>
<evidence type="ECO:0000313" key="2">
    <source>
        <dbReference type="EMBL" id="CAB3377671.1"/>
    </source>
</evidence>
<sequence>MARLALSLLVITLVAFSSVEANKSTKKVSGKDMMRKSIVFDKATPGVFYCPQQKPTGIDKMIVSARPLDKLCEFGGGSKPADYKSDCYNDVDETEFACKEKKRIMKRLDKSAEEPDYDAPQSSRQ</sequence>
<name>A0A8S1DD36_9INSE</name>
<comment type="caution">
    <text evidence="2">The sequence shown here is derived from an EMBL/GenBank/DDBJ whole genome shotgun (WGS) entry which is preliminary data.</text>
</comment>
<dbReference type="AlphaFoldDB" id="A0A8S1DD36"/>
<accession>A0A8S1DD36</accession>
<keyword evidence="3" id="KW-1185">Reference proteome</keyword>
<dbReference type="EMBL" id="CADEPI010000149">
    <property type="protein sequence ID" value="CAB3377671.1"/>
    <property type="molecule type" value="Genomic_DNA"/>
</dbReference>
<gene>
    <name evidence="2" type="ORF">CLODIP_2_CD13648</name>
</gene>
<keyword evidence="1" id="KW-0732">Signal</keyword>
<reference evidence="2 3" key="1">
    <citation type="submission" date="2020-04" db="EMBL/GenBank/DDBJ databases">
        <authorList>
            <person name="Alioto T."/>
            <person name="Alioto T."/>
            <person name="Gomez Garrido J."/>
        </authorList>
    </citation>
    <scope>NUCLEOTIDE SEQUENCE [LARGE SCALE GENOMIC DNA]</scope>
</reference>
<organism evidence="2 3">
    <name type="scientific">Cloeon dipterum</name>
    <dbReference type="NCBI Taxonomy" id="197152"/>
    <lineage>
        <taxon>Eukaryota</taxon>
        <taxon>Metazoa</taxon>
        <taxon>Ecdysozoa</taxon>
        <taxon>Arthropoda</taxon>
        <taxon>Hexapoda</taxon>
        <taxon>Insecta</taxon>
        <taxon>Pterygota</taxon>
        <taxon>Palaeoptera</taxon>
        <taxon>Ephemeroptera</taxon>
        <taxon>Pisciforma</taxon>
        <taxon>Baetidae</taxon>
        <taxon>Cloeon</taxon>
    </lineage>
</organism>
<feature type="chain" id="PRO_5035764870" evidence="1">
    <location>
        <begin position="22"/>
        <end position="125"/>
    </location>
</feature>